<protein>
    <submittedName>
        <fullName evidence="5">Phage antirepressor Ant</fullName>
    </submittedName>
</protein>
<feature type="domain" description="Antirepressor protein C-terminal" evidence="3">
    <location>
        <begin position="257"/>
        <end position="360"/>
    </location>
</feature>
<dbReference type="InterPro" id="IPR018873">
    <property type="entry name" value="KilA-N_DNA-bd_domain"/>
</dbReference>
<dbReference type="Pfam" id="PF10543">
    <property type="entry name" value="ORF6N"/>
    <property type="match status" value="1"/>
</dbReference>
<evidence type="ECO:0000256" key="2">
    <source>
        <dbReference type="SAM" id="MobiDB-lite"/>
    </source>
</evidence>
<evidence type="ECO:0000256" key="1">
    <source>
        <dbReference type="SAM" id="Coils"/>
    </source>
</evidence>
<dbReference type="GO" id="GO:0003677">
    <property type="term" value="F:DNA binding"/>
    <property type="evidence" value="ECO:0007669"/>
    <property type="project" value="InterPro"/>
</dbReference>
<reference evidence="5" key="1">
    <citation type="journal article" date="2018" name="Genome Biol.">
        <title>SKESA: strategic k-mer extension for scrupulous assemblies.</title>
        <authorList>
            <person name="Souvorov A."/>
            <person name="Agarwala R."/>
            <person name="Lipman D.J."/>
        </authorList>
    </citation>
    <scope>NUCLEOTIDE SEQUENCE</scope>
    <source>
        <strain evidence="5">MA.CK_98/00011163</strain>
    </source>
</reference>
<keyword evidence="1" id="KW-0175">Coiled coil</keyword>
<dbReference type="InterPro" id="IPR005039">
    <property type="entry name" value="Ant_C"/>
</dbReference>
<accession>A0A747SWX6</accession>
<organism evidence="5">
    <name type="scientific">Salmonella enterica</name>
    <name type="common">Salmonella choleraesuis</name>
    <dbReference type="NCBI Taxonomy" id="28901"/>
    <lineage>
        <taxon>Bacteria</taxon>
        <taxon>Pseudomonadati</taxon>
        <taxon>Pseudomonadota</taxon>
        <taxon>Gammaproteobacteria</taxon>
        <taxon>Enterobacterales</taxon>
        <taxon>Enterobacteriaceae</taxon>
        <taxon>Salmonella</taxon>
    </lineage>
</organism>
<feature type="compositionally biased region" description="Polar residues" evidence="2">
    <location>
        <begin position="86"/>
        <end position="100"/>
    </location>
</feature>
<dbReference type="Pfam" id="PF03374">
    <property type="entry name" value="ANT"/>
    <property type="match status" value="1"/>
</dbReference>
<feature type="region of interest" description="Disordered" evidence="2">
    <location>
        <begin position="79"/>
        <end position="106"/>
    </location>
</feature>
<reference evidence="5" key="2">
    <citation type="submission" date="2020-02" db="EMBL/GenBank/DDBJ databases">
        <authorList>
            <consortium name="NCBI Pathogen Detection Project"/>
        </authorList>
    </citation>
    <scope>NUCLEOTIDE SEQUENCE</scope>
    <source>
        <strain evidence="5">MA.CK_98/00011163</strain>
    </source>
</reference>
<feature type="domain" description="KilA-N DNA-binding" evidence="4">
    <location>
        <begin position="115"/>
        <end position="199"/>
    </location>
</feature>
<feature type="coiled-coil region" evidence="1">
    <location>
        <begin position="232"/>
        <end position="262"/>
    </location>
</feature>
<evidence type="ECO:0000259" key="4">
    <source>
        <dbReference type="Pfam" id="PF10543"/>
    </source>
</evidence>
<evidence type="ECO:0000259" key="3">
    <source>
        <dbReference type="Pfam" id="PF03374"/>
    </source>
</evidence>
<evidence type="ECO:0000313" key="5">
    <source>
        <dbReference type="EMBL" id="HAF4700999.1"/>
    </source>
</evidence>
<gene>
    <name evidence="5" type="ORF">G8O00_004486</name>
</gene>
<dbReference type="EMBL" id="DAAVHS010000018">
    <property type="protein sequence ID" value="HAF4700999.1"/>
    <property type="molecule type" value="Genomic_DNA"/>
</dbReference>
<proteinExistence type="predicted"/>
<comment type="caution">
    <text evidence="5">The sequence shown here is derived from an EMBL/GenBank/DDBJ whole genome shotgun (WGS) entry which is preliminary data.</text>
</comment>
<sequence length="372" mass="42803">MKTSLITREEMIQAIEEHTTCISTRDIPSVVANYFMITKQLYRRKDKNAVNRILLSEIREYLVEQGRIPYADVAAEKREKAKDMQKNSAKTSPPTPMSVSTDDHAQKKSVPEFPVLEWKGVRVVTTETLAIGYGTGEVNIRNNLSRNRDRFEEGKHYFLLTGLDLREFKNRVAQSYSVGKNARSLTLWAERGAARMSKIVDTDEAWAFFEKLENRYFRQNESPYGLAIPQSLPEALRLAAELAEQKERLEQRQLQLEEELHQAAPKVEFAERVGTANGILIGNFAKVIGLKQNHLFRWLRDNKILIASGSRRNVPMQQYIDQGYFSVREVVIDDEQYHRIALTTHITGKGQQWLTRRLLEHGLLKTIANTVN</sequence>
<name>A0A747SWX6_SALER</name>
<dbReference type="AlphaFoldDB" id="A0A747SWX6"/>